<dbReference type="Proteomes" id="UP000783686">
    <property type="component" value="Unassembled WGS sequence"/>
</dbReference>
<dbReference type="OrthoDB" id="10681711at2759"/>
<feature type="region of interest" description="Disordered" evidence="4">
    <location>
        <begin position="319"/>
        <end position="343"/>
    </location>
</feature>
<name>A0A811KU60_9BILA</name>
<organism evidence="6 7">
    <name type="scientific">Bursaphelenchus okinawaensis</name>
    <dbReference type="NCBI Taxonomy" id="465554"/>
    <lineage>
        <taxon>Eukaryota</taxon>
        <taxon>Metazoa</taxon>
        <taxon>Ecdysozoa</taxon>
        <taxon>Nematoda</taxon>
        <taxon>Chromadorea</taxon>
        <taxon>Rhabditida</taxon>
        <taxon>Tylenchina</taxon>
        <taxon>Tylenchomorpha</taxon>
        <taxon>Aphelenchoidea</taxon>
        <taxon>Aphelenchoididae</taxon>
        <taxon>Bursaphelenchus</taxon>
    </lineage>
</organism>
<accession>A0A811KU60</accession>
<evidence type="ECO:0000313" key="6">
    <source>
        <dbReference type="EMBL" id="CAD5218553.1"/>
    </source>
</evidence>
<dbReference type="GO" id="GO:0008270">
    <property type="term" value="F:zinc ion binding"/>
    <property type="evidence" value="ECO:0007669"/>
    <property type="project" value="UniProtKB-KW"/>
</dbReference>
<keyword evidence="7" id="KW-1185">Reference proteome</keyword>
<dbReference type="AlphaFoldDB" id="A0A811KU60"/>
<reference evidence="6" key="1">
    <citation type="submission" date="2020-09" db="EMBL/GenBank/DDBJ databases">
        <authorList>
            <person name="Kikuchi T."/>
        </authorList>
    </citation>
    <scope>NUCLEOTIDE SEQUENCE</scope>
    <source>
        <strain evidence="6">SH1</strain>
    </source>
</reference>
<evidence type="ECO:0000256" key="4">
    <source>
        <dbReference type="SAM" id="MobiDB-lite"/>
    </source>
</evidence>
<dbReference type="EMBL" id="CAJFDH010000004">
    <property type="protein sequence ID" value="CAD5218553.1"/>
    <property type="molecule type" value="Genomic_DNA"/>
</dbReference>
<feature type="compositionally biased region" description="Polar residues" evidence="4">
    <location>
        <begin position="414"/>
        <end position="445"/>
    </location>
</feature>
<dbReference type="EMBL" id="CAJFCW020000004">
    <property type="protein sequence ID" value="CAG9110947.1"/>
    <property type="molecule type" value="Genomic_DNA"/>
</dbReference>
<feature type="region of interest" description="Disordered" evidence="4">
    <location>
        <begin position="414"/>
        <end position="449"/>
    </location>
</feature>
<dbReference type="Proteomes" id="UP000614601">
    <property type="component" value="Unassembled WGS sequence"/>
</dbReference>
<protein>
    <recommendedName>
        <fullName evidence="5">RING-type domain-containing protein</fullName>
    </recommendedName>
</protein>
<evidence type="ECO:0000256" key="1">
    <source>
        <dbReference type="ARBA" id="ARBA00022771"/>
    </source>
</evidence>
<evidence type="ECO:0000313" key="7">
    <source>
        <dbReference type="Proteomes" id="UP000614601"/>
    </source>
</evidence>
<feature type="compositionally biased region" description="Polar residues" evidence="4">
    <location>
        <begin position="488"/>
        <end position="500"/>
    </location>
</feature>
<evidence type="ECO:0000256" key="3">
    <source>
        <dbReference type="PROSITE-ProRule" id="PRU00175"/>
    </source>
</evidence>
<dbReference type="InterPro" id="IPR001841">
    <property type="entry name" value="Znf_RING"/>
</dbReference>
<proteinExistence type="predicted"/>
<keyword evidence="2" id="KW-0862">Zinc</keyword>
<evidence type="ECO:0000256" key="2">
    <source>
        <dbReference type="ARBA" id="ARBA00022833"/>
    </source>
</evidence>
<sequence length="713" mass="78396">MMPSRRIMPQNQVFASGPPTRMLLPVPGQRGSVTVNVPRSSDILYIQRLSRVSDEQRLFLDFKIKFQTVTERFTGATCSICYEDTKAEAIKCLHCKKYVACVECGVKWIRRQVTEAASPSCSCCRGDWKDLKKGVVKNVQKPFMSSDIVFNLVAWCAGATLGAFIDDLPLPKYTPSETFMDIPNYLAYIIETKQNVNDVEVDSLEQVEVKVGQVKNNFDVNVAKPPGQYERDEVANFNQVANVRSSSTQTDGLQKFEELTPAEYIEKLSVQTAVERVSYVNLETGEEKSDPCYSAKDSDSWEDVKTALLKADLVADSVDGKGANDGSSEALGTARNPSCSDVKTARSLGYSDVKTARSLGYSDVKTARSLEDLHGAPDGVRYEAIGLRNDGLTPAEYIETLNVFKAVDKNSLNTKVDSEGKNQNSKAEGQDSGAQIQDSRLQNQDSEQDLRTAVSVGTGTAQEYTISEDLQYGADGTNLDLKEKRNIGAQSHDSSLQNQDSEQDLRTAVSVGTETDHDYTSEENLQYGASGTNLSLKENQNAEQDLRTAVSVGTETAQDYTSGENLQYGDNGTNLNLKDSLQNQAYEHDLHTAVSLGTVTAQEFTSEEDLHTLVSRSLQTAAPQQNDSDLVTGISAPTHTAREPEGDEDLVKALLESGMVEEFQDHRATPEQLLKTHSKSAILKEMQLFNANSNPAPFVPLTFEETLAKYRKL</sequence>
<evidence type="ECO:0000259" key="5">
    <source>
        <dbReference type="PROSITE" id="PS50089"/>
    </source>
</evidence>
<dbReference type="PROSITE" id="PS50089">
    <property type="entry name" value="ZF_RING_2"/>
    <property type="match status" value="1"/>
</dbReference>
<feature type="domain" description="RING-type" evidence="5">
    <location>
        <begin position="78"/>
        <end position="125"/>
    </location>
</feature>
<feature type="region of interest" description="Disordered" evidence="4">
    <location>
        <begin position="488"/>
        <end position="507"/>
    </location>
</feature>
<gene>
    <name evidence="6" type="ORF">BOKJ2_LOCUS7763</name>
</gene>
<keyword evidence="1 3" id="KW-0479">Metal-binding</keyword>
<feature type="region of interest" description="Disordered" evidence="4">
    <location>
        <begin position="621"/>
        <end position="646"/>
    </location>
</feature>
<comment type="caution">
    <text evidence="6">The sequence shown here is derived from an EMBL/GenBank/DDBJ whole genome shotgun (WGS) entry which is preliminary data.</text>
</comment>
<keyword evidence="1 3" id="KW-0863">Zinc-finger</keyword>